<dbReference type="InterPro" id="IPR004926">
    <property type="entry name" value="LEA_3a"/>
</dbReference>
<evidence type="ECO:0000256" key="9">
    <source>
        <dbReference type="SAM" id="MobiDB-lite"/>
    </source>
</evidence>
<keyword evidence="3" id="KW-0349">Heme</keyword>
<feature type="transmembrane region" description="Helical" evidence="10">
    <location>
        <begin position="147"/>
        <end position="174"/>
    </location>
</feature>
<keyword evidence="5" id="KW-0479">Metal-binding</keyword>
<dbReference type="InterPro" id="IPR014314">
    <property type="entry name" value="Succ_DH_cytb556"/>
</dbReference>
<dbReference type="InterPro" id="IPR000701">
    <property type="entry name" value="SuccDH_FuR_B_TM-su"/>
</dbReference>
<feature type="transmembrane region" description="Helical" evidence="10">
    <location>
        <begin position="180"/>
        <end position="203"/>
    </location>
</feature>
<dbReference type="SUPFAM" id="SSF81343">
    <property type="entry name" value="Fumarate reductase respiratory complex transmembrane subunits"/>
    <property type="match status" value="1"/>
</dbReference>
<dbReference type="Pfam" id="PF01127">
    <property type="entry name" value="Sdh_cyt"/>
    <property type="match status" value="1"/>
</dbReference>
<dbReference type="Proteomes" id="UP000235145">
    <property type="component" value="Unassembled WGS sequence"/>
</dbReference>
<dbReference type="EMBL" id="NBSK02000009">
    <property type="protein sequence ID" value="KAJ0186077.1"/>
    <property type="molecule type" value="Genomic_DNA"/>
</dbReference>
<evidence type="ECO:0000256" key="5">
    <source>
        <dbReference type="ARBA" id="ARBA00022723"/>
    </source>
</evidence>
<dbReference type="PANTHER" id="PTHR10978:SF5">
    <property type="entry name" value="SUCCINATE DEHYDROGENASE CYTOCHROME B560 SUBUNIT, MITOCHONDRIAL"/>
    <property type="match status" value="1"/>
</dbReference>
<evidence type="ECO:0000313" key="12">
    <source>
        <dbReference type="Proteomes" id="UP000235145"/>
    </source>
</evidence>
<evidence type="ECO:0000256" key="4">
    <source>
        <dbReference type="ARBA" id="ARBA00022692"/>
    </source>
</evidence>
<dbReference type="GO" id="GO:0046872">
    <property type="term" value="F:metal ion binding"/>
    <property type="evidence" value="ECO:0007669"/>
    <property type="project" value="UniProtKB-KW"/>
</dbReference>
<name>A0A9R1WUI3_LACSA</name>
<comment type="caution">
    <text evidence="11">The sequence shown here is derived from an EMBL/GenBank/DDBJ whole genome shotgun (WGS) entry which is preliminary data.</text>
</comment>
<dbReference type="Pfam" id="PF03242">
    <property type="entry name" value="LEA_3a"/>
    <property type="match status" value="1"/>
</dbReference>
<organism evidence="11 12">
    <name type="scientific">Lactuca sativa</name>
    <name type="common">Garden lettuce</name>
    <dbReference type="NCBI Taxonomy" id="4236"/>
    <lineage>
        <taxon>Eukaryota</taxon>
        <taxon>Viridiplantae</taxon>
        <taxon>Streptophyta</taxon>
        <taxon>Embryophyta</taxon>
        <taxon>Tracheophyta</taxon>
        <taxon>Spermatophyta</taxon>
        <taxon>Magnoliopsida</taxon>
        <taxon>eudicotyledons</taxon>
        <taxon>Gunneridae</taxon>
        <taxon>Pentapetalae</taxon>
        <taxon>asterids</taxon>
        <taxon>campanulids</taxon>
        <taxon>Asterales</taxon>
        <taxon>Asteraceae</taxon>
        <taxon>Cichorioideae</taxon>
        <taxon>Cichorieae</taxon>
        <taxon>Lactucinae</taxon>
        <taxon>Lactuca</taxon>
    </lineage>
</organism>
<evidence type="ECO:0000256" key="6">
    <source>
        <dbReference type="ARBA" id="ARBA00022989"/>
    </source>
</evidence>
<comment type="subunit">
    <text evidence="2">Component of complex II composed of eight subunits in plants: four classical SDH subunits SDH1, SDH2, SDH3 and SDH4 (a flavoprotein (FP), an iron-sulfur protein (IP), and a cytochrome b composed of a large and a small subunit.), as well as four subunits unknown in mitochondria from bacteria and heterotrophic eukaryotes.</text>
</comment>
<keyword evidence="7" id="KW-0408">Iron</keyword>
<evidence type="ECO:0000256" key="10">
    <source>
        <dbReference type="SAM" id="Phobius"/>
    </source>
</evidence>
<dbReference type="OrthoDB" id="588261at2759"/>
<dbReference type="Gramene" id="rna-gnl|WGS:NBSK|LSAT_9X5500_mrna">
    <property type="protein sequence ID" value="cds-PLY97818.1"/>
    <property type="gene ID" value="gene-LSAT_9X5500"/>
</dbReference>
<evidence type="ECO:0000256" key="7">
    <source>
        <dbReference type="ARBA" id="ARBA00023004"/>
    </source>
</evidence>
<dbReference type="GO" id="GO:0006099">
    <property type="term" value="P:tricarboxylic acid cycle"/>
    <property type="evidence" value="ECO:0007669"/>
    <property type="project" value="InterPro"/>
</dbReference>
<sequence>MARSFSNAKRLSSFFGDQLSVVISKRGLAAAPQSGALGGGAAMMKKGGEESSKSASRLPDPAVTGNLRPEFRSNQVYSFLNYTHPFSSHVNVYKSQNPSMFSFYNRFATVAAPYVASPSASHARPLSPHLSIYKPQSSSMFSISNRIAACFLSAVSLLFYLICMKTGLICFTYNSFYQIFFGLAGFTELICYSSIPLILLHILHAVKH</sequence>
<keyword evidence="8 10" id="KW-0472">Membrane</keyword>
<dbReference type="AlphaFoldDB" id="A0A9R1WUI3"/>
<accession>A0A9R1WUI3</accession>
<evidence type="ECO:0000256" key="1">
    <source>
        <dbReference type="ARBA" id="ARBA00004434"/>
    </source>
</evidence>
<dbReference type="GO" id="GO:0045273">
    <property type="term" value="C:respiratory chain complex II (succinate dehydrogenase)"/>
    <property type="evidence" value="ECO:0000318"/>
    <property type="project" value="GO_Central"/>
</dbReference>
<evidence type="ECO:0000256" key="2">
    <source>
        <dbReference type="ARBA" id="ARBA00011313"/>
    </source>
</evidence>
<evidence type="ECO:0000313" key="11">
    <source>
        <dbReference type="EMBL" id="KAJ0186077.1"/>
    </source>
</evidence>
<evidence type="ECO:0000256" key="3">
    <source>
        <dbReference type="ARBA" id="ARBA00022617"/>
    </source>
</evidence>
<comment type="subcellular location">
    <subcellularLocation>
        <location evidence="1">Mitochondrion inner membrane</location>
        <topology evidence="1">Single-pass membrane protein</topology>
    </subcellularLocation>
</comment>
<dbReference type="GO" id="GO:0006121">
    <property type="term" value="P:mitochondrial electron transport, succinate to ubiquinone"/>
    <property type="evidence" value="ECO:0000318"/>
    <property type="project" value="GO_Central"/>
</dbReference>
<protein>
    <submittedName>
        <fullName evidence="11">Uncharacterized protein</fullName>
    </submittedName>
</protein>
<dbReference type="GO" id="GO:0005743">
    <property type="term" value="C:mitochondrial inner membrane"/>
    <property type="evidence" value="ECO:0007669"/>
    <property type="project" value="UniProtKB-SubCell"/>
</dbReference>
<dbReference type="GO" id="GO:0009055">
    <property type="term" value="F:electron transfer activity"/>
    <property type="evidence" value="ECO:0007669"/>
    <property type="project" value="InterPro"/>
</dbReference>
<keyword evidence="6 10" id="KW-1133">Transmembrane helix</keyword>
<keyword evidence="12" id="KW-1185">Reference proteome</keyword>
<feature type="region of interest" description="Disordered" evidence="9">
    <location>
        <begin position="37"/>
        <end position="64"/>
    </location>
</feature>
<reference evidence="11 12" key="1">
    <citation type="journal article" date="2017" name="Nat. Commun.">
        <title>Genome assembly with in vitro proximity ligation data and whole-genome triplication in lettuce.</title>
        <authorList>
            <person name="Reyes-Chin-Wo S."/>
            <person name="Wang Z."/>
            <person name="Yang X."/>
            <person name="Kozik A."/>
            <person name="Arikit S."/>
            <person name="Song C."/>
            <person name="Xia L."/>
            <person name="Froenicke L."/>
            <person name="Lavelle D.O."/>
            <person name="Truco M.J."/>
            <person name="Xia R."/>
            <person name="Zhu S."/>
            <person name="Xu C."/>
            <person name="Xu H."/>
            <person name="Xu X."/>
            <person name="Cox K."/>
            <person name="Korf I."/>
            <person name="Meyers B.C."/>
            <person name="Michelmore R.W."/>
        </authorList>
    </citation>
    <scope>NUCLEOTIDE SEQUENCE [LARGE SCALE GENOMIC DNA]</scope>
    <source>
        <strain evidence="12">cv. Salinas</strain>
        <tissue evidence="11">Seedlings</tissue>
    </source>
</reference>
<proteinExistence type="predicted"/>
<dbReference type="Gene3D" id="1.20.1300.10">
    <property type="entry name" value="Fumarate reductase/succinate dehydrogenase, transmembrane subunit"/>
    <property type="match status" value="1"/>
</dbReference>
<dbReference type="InterPro" id="IPR034804">
    <property type="entry name" value="SQR/QFR_C/D"/>
</dbReference>
<gene>
    <name evidence="11" type="ORF">LSAT_V11C900456130</name>
</gene>
<keyword evidence="4 10" id="KW-0812">Transmembrane</keyword>
<evidence type="ECO:0000256" key="8">
    <source>
        <dbReference type="ARBA" id="ARBA00023136"/>
    </source>
</evidence>
<dbReference type="PANTHER" id="PTHR10978">
    <property type="entry name" value="SUCCINATE DEHYDROGENASE CYTOCHROME B560 SUBUNIT"/>
    <property type="match status" value="1"/>
</dbReference>